<proteinExistence type="predicted"/>
<organism evidence="1 2">
    <name type="scientific">Microcystis aeruginosa PCC 9717</name>
    <dbReference type="NCBI Taxonomy" id="1160286"/>
    <lineage>
        <taxon>Bacteria</taxon>
        <taxon>Bacillati</taxon>
        <taxon>Cyanobacteriota</taxon>
        <taxon>Cyanophyceae</taxon>
        <taxon>Oscillatoriophycideae</taxon>
        <taxon>Chroococcales</taxon>
        <taxon>Microcystaceae</taxon>
        <taxon>Microcystis</taxon>
    </lineage>
</organism>
<accession>I4FVC2</accession>
<reference evidence="1 2" key="1">
    <citation type="submission" date="2012-04" db="EMBL/GenBank/DDBJ databases">
        <authorList>
            <person name="Genoscope - CEA"/>
        </authorList>
    </citation>
    <scope>NUCLEOTIDE SEQUENCE [LARGE SCALE GENOMIC DNA]</scope>
    <source>
        <strain evidence="1 2">9717</strain>
    </source>
</reference>
<comment type="caution">
    <text evidence="1">The sequence shown here is derived from an EMBL/GenBank/DDBJ whole genome shotgun (WGS) entry which is preliminary data.</text>
</comment>
<evidence type="ECO:0000313" key="1">
    <source>
        <dbReference type="EMBL" id="CCH99597.1"/>
    </source>
</evidence>
<dbReference type="HOGENOM" id="CLU_2844924_0_0_3"/>
<protein>
    <submittedName>
        <fullName evidence="1">Uncharacterized protein</fullName>
    </submittedName>
</protein>
<dbReference type="AlphaFoldDB" id="I4FVC2"/>
<evidence type="ECO:0000313" key="2">
    <source>
        <dbReference type="Proteomes" id="UP000003172"/>
    </source>
</evidence>
<dbReference type="EMBL" id="CAII01000609">
    <property type="protein sequence ID" value="CCH99597.1"/>
    <property type="molecule type" value="Genomic_DNA"/>
</dbReference>
<sequence length="65" mass="7700">MIGWLKAKIYWNMDELIDYISQPYAVIYKSKQSSYHLFLLASISGQKSQKSQPKFEQELVENKKK</sequence>
<name>I4FVC2_MICAE</name>
<dbReference type="Proteomes" id="UP000003172">
    <property type="component" value="Unassembled WGS sequence"/>
</dbReference>
<gene>
    <name evidence="1" type="ORF">MICAB_6470007</name>
</gene>